<feature type="region of interest" description="Disordered" evidence="7">
    <location>
        <begin position="1"/>
        <end position="94"/>
    </location>
</feature>
<dbReference type="PANTHER" id="PTHR17005">
    <property type="entry name" value="MALE-ENHANCED ANTIGEN-1"/>
    <property type="match status" value="1"/>
</dbReference>
<dbReference type="AlphaFoldDB" id="A0ABD1F2N7"/>
<evidence type="ECO:0000313" key="9">
    <source>
        <dbReference type="Proteomes" id="UP001566132"/>
    </source>
</evidence>
<keyword evidence="4" id="KW-0597">Phosphoprotein</keyword>
<evidence type="ECO:0000256" key="3">
    <source>
        <dbReference type="ARBA" id="ARBA00022473"/>
    </source>
</evidence>
<dbReference type="Pfam" id="PF06910">
    <property type="entry name" value="MEA1"/>
    <property type="match status" value="1"/>
</dbReference>
<dbReference type="GO" id="GO:0030154">
    <property type="term" value="P:cell differentiation"/>
    <property type="evidence" value="ECO:0007669"/>
    <property type="project" value="UniProtKB-KW"/>
</dbReference>
<keyword evidence="3" id="KW-0217">Developmental protein</keyword>
<feature type="compositionally biased region" description="Acidic residues" evidence="7">
    <location>
        <begin position="64"/>
        <end position="78"/>
    </location>
</feature>
<dbReference type="InterPro" id="IPR009685">
    <property type="entry name" value="MEA1"/>
</dbReference>
<name>A0ABD1F2N7_HYPHA</name>
<proteinExistence type="predicted"/>
<evidence type="ECO:0000256" key="4">
    <source>
        <dbReference type="ARBA" id="ARBA00022553"/>
    </source>
</evidence>
<evidence type="ECO:0000256" key="7">
    <source>
        <dbReference type="SAM" id="MobiDB-lite"/>
    </source>
</evidence>
<evidence type="ECO:0000313" key="8">
    <source>
        <dbReference type="EMBL" id="KAL1509317.1"/>
    </source>
</evidence>
<evidence type="ECO:0000256" key="6">
    <source>
        <dbReference type="ARBA" id="ARBA00022871"/>
    </source>
</evidence>
<gene>
    <name evidence="8" type="ORF">ABEB36_004079</name>
</gene>
<comment type="caution">
    <text evidence="8">The sequence shown here is derived from an EMBL/GenBank/DDBJ whole genome shotgun (WGS) entry which is preliminary data.</text>
</comment>
<sequence length="163" mass="17868">MVHENAGLSSNSSDNMDISPNNDLQLATGDDSDSDLEQMDVLNDYVPLAQNPSDGNPLYISLTDSDEDENDDDNDDMPVSESNVSGAVGGNISDATSLSSTYIQEVWNTPPPNPIGIELDETKILLIKQSMANIELPPNVIPEWARNIVEEEWKSHLLEKLNK</sequence>
<evidence type="ECO:0000256" key="5">
    <source>
        <dbReference type="ARBA" id="ARBA00022782"/>
    </source>
</evidence>
<keyword evidence="9" id="KW-1185">Reference proteome</keyword>
<keyword evidence="6" id="KW-0744">Spermatogenesis</keyword>
<keyword evidence="5" id="KW-0221">Differentiation</keyword>
<organism evidence="8 9">
    <name type="scientific">Hypothenemus hampei</name>
    <name type="common">Coffee berry borer</name>
    <dbReference type="NCBI Taxonomy" id="57062"/>
    <lineage>
        <taxon>Eukaryota</taxon>
        <taxon>Metazoa</taxon>
        <taxon>Ecdysozoa</taxon>
        <taxon>Arthropoda</taxon>
        <taxon>Hexapoda</taxon>
        <taxon>Insecta</taxon>
        <taxon>Pterygota</taxon>
        <taxon>Neoptera</taxon>
        <taxon>Endopterygota</taxon>
        <taxon>Coleoptera</taxon>
        <taxon>Polyphaga</taxon>
        <taxon>Cucujiformia</taxon>
        <taxon>Curculionidae</taxon>
        <taxon>Scolytinae</taxon>
        <taxon>Hypothenemus</taxon>
    </lineage>
</organism>
<evidence type="ECO:0000256" key="1">
    <source>
        <dbReference type="ARBA" id="ARBA00002540"/>
    </source>
</evidence>
<dbReference type="EMBL" id="JBDJPC010000003">
    <property type="protein sequence ID" value="KAL1509317.1"/>
    <property type="molecule type" value="Genomic_DNA"/>
</dbReference>
<comment type="function">
    <text evidence="1">May play an important role in spermatogenesis and/or testis development.</text>
</comment>
<dbReference type="Proteomes" id="UP001566132">
    <property type="component" value="Unassembled WGS sequence"/>
</dbReference>
<evidence type="ECO:0000256" key="2">
    <source>
        <dbReference type="ARBA" id="ARBA00022245"/>
    </source>
</evidence>
<dbReference type="GO" id="GO:0007283">
    <property type="term" value="P:spermatogenesis"/>
    <property type="evidence" value="ECO:0007669"/>
    <property type="project" value="UniProtKB-KW"/>
</dbReference>
<protein>
    <recommendedName>
        <fullName evidence="2">Male-enhanced antigen 1</fullName>
    </recommendedName>
</protein>
<feature type="compositionally biased region" description="Polar residues" evidence="7">
    <location>
        <begin position="7"/>
        <end position="25"/>
    </location>
</feature>
<reference evidence="8 9" key="1">
    <citation type="submission" date="2024-05" db="EMBL/GenBank/DDBJ databases">
        <title>Genetic variation in Jamaican populations of the coffee berry borer (Hypothenemus hampei).</title>
        <authorList>
            <person name="Errbii M."/>
            <person name="Myrie A."/>
        </authorList>
    </citation>
    <scope>NUCLEOTIDE SEQUENCE [LARGE SCALE GENOMIC DNA]</scope>
    <source>
        <strain evidence="8">JA-Hopewell-2020-01-JO</strain>
        <tissue evidence="8">Whole body</tissue>
    </source>
</reference>
<accession>A0ABD1F2N7</accession>